<evidence type="ECO:0000256" key="10">
    <source>
        <dbReference type="SAM" id="Phobius"/>
    </source>
</evidence>
<dbReference type="SUPFAM" id="SSF55874">
    <property type="entry name" value="ATPase domain of HSP90 chaperone/DNA topoisomerase II/histidine kinase"/>
    <property type="match status" value="1"/>
</dbReference>
<dbReference type="InterPro" id="IPR036097">
    <property type="entry name" value="HisK_dim/P_sf"/>
</dbReference>
<keyword evidence="10" id="KW-0472">Membrane</keyword>
<dbReference type="PANTHER" id="PTHR43065:SF46">
    <property type="entry name" value="C4-DICARBOXYLATE TRANSPORT SENSOR PROTEIN DCTB"/>
    <property type="match status" value="1"/>
</dbReference>
<comment type="catalytic activity">
    <reaction evidence="1">
        <text>ATP + protein L-histidine = ADP + protein N-phospho-L-histidine.</text>
        <dbReference type="EC" id="2.7.13.3"/>
    </reaction>
</comment>
<feature type="domain" description="Histidine kinase" evidence="11">
    <location>
        <begin position="442"/>
        <end position="665"/>
    </location>
</feature>
<dbReference type="PRINTS" id="PR00344">
    <property type="entry name" value="BCTRLSENSOR"/>
</dbReference>
<evidence type="ECO:0000313" key="13">
    <source>
        <dbReference type="Proteomes" id="UP000215215"/>
    </source>
</evidence>
<dbReference type="Pfam" id="PF00512">
    <property type="entry name" value="HisKA"/>
    <property type="match status" value="1"/>
</dbReference>
<dbReference type="InterPro" id="IPR015943">
    <property type="entry name" value="WD40/YVTN_repeat-like_dom_sf"/>
</dbReference>
<accession>A0A235BZ49</accession>
<dbReference type="GO" id="GO:0000155">
    <property type="term" value="F:phosphorelay sensor kinase activity"/>
    <property type="evidence" value="ECO:0007669"/>
    <property type="project" value="InterPro"/>
</dbReference>
<reference evidence="12 13" key="1">
    <citation type="submission" date="2017-07" db="EMBL/GenBank/DDBJ databases">
        <title>Recovery of genomes from metagenomes via a dereplication, aggregation, and scoring strategy.</title>
        <authorList>
            <person name="Sieber C.M."/>
            <person name="Probst A.J."/>
            <person name="Sharrar A."/>
            <person name="Thomas B.C."/>
            <person name="Hess M."/>
            <person name="Tringe S.G."/>
            <person name="Banfield J.F."/>
        </authorList>
    </citation>
    <scope>NUCLEOTIDE SEQUENCE [LARGE SCALE GENOMIC DNA]</scope>
    <source>
        <strain evidence="12">JGI_Cruoil_03_44_89</strain>
    </source>
</reference>
<organism evidence="12 13">
    <name type="scientific">candidate division WOR-3 bacterium JGI_Cruoil_03_44_89</name>
    <dbReference type="NCBI Taxonomy" id="1973748"/>
    <lineage>
        <taxon>Bacteria</taxon>
        <taxon>Bacteria division WOR-3</taxon>
    </lineage>
</organism>
<evidence type="ECO:0000256" key="1">
    <source>
        <dbReference type="ARBA" id="ARBA00000085"/>
    </source>
</evidence>
<dbReference type="InterPro" id="IPR004358">
    <property type="entry name" value="Sig_transdc_His_kin-like_C"/>
</dbReference>
<name>A0A235BZ49_UNCW3</name>
<keyword evidence="8" id="KW-0902">Two-component regulatory system</keyword>
<dbReference type="Gene3D" id="3.30.565.10">
    <property type="entry name" value="Histidine kinase-like ATPase, C-terminal domain"/>
    <property type="match status" value="1"/>
</dbReference>
<dbReference type="InterPro" id="IPR011110">
    <property type="entry name" value="Reg_prop"/>
</dbReference>
<feature type="transmembrane region" description="Helical" evidence="10">
    <location>
        <begin position="324"/>
        <end position="342"/>
    </location>
</feature>
<evidence type="ECO:0000256" key="9">
    <source>
        <dbReference type="SAM" id="Coils"/>
    </source>
</evidence>
<keyword evidence="5" id="KW-0547">Nucleotide-binding</keyword>
<evidence type="ECO:0000256" key="6">
    <source>
        <dbReference type="ARBA" id="ARBA00022777"/>
    </source>
</evidence>
<dbReference type="SMART" id="SM00387">
    <property type="entry name" value="HATPase_c"/>
    <property type="match status" value="1"/>
</dbReference>
<dbReference type="GO" id="GO:0005524">
    <property type="term" value="F:ATP binding"/>
    <property type="evidence" value="ECO:0007669"/>
    <property type="project" value="UniProtKB-KW"/>
</dbReference>
<dbReference type="Proteomes" id="UP000215215">
    <property type="component" value="Unassembled WGS sequence"/>
</dbReference>
<protein>
    <recommendedName>
        <fullName evidence="2">histidine kinase</fullName>
        <ecNumber evidence="2">2.7.13.3</ecNumber>
    </recommendedName>
</protein>
<dbReference type="Gene3D" id="2.60.40.10">
    <property type="entry name" value="Immunoglobulins"/>
    <property type="match status" value="1"/>
</dbReference>
<dbReference type="Pfam" id="PF07495">
    <property type="entry name" value="Y_Y_Y"/>
    <property type="match status" value="1"/>
</dbReference>
<dbReference type="InterPro" id="IPR003661">
    <property type="entry name" value="HisK_dim/P_dom"/>
</dbReference>
<dbReference type="Gene3D" id="2.130.10.10">
    <property type="entry name" value="YVTN repeat-like/Quinoprotein amine dehydrogenase"/>
    <property type="match status" value="2"/>
</dbReference>
<keyword evidence="4" id="KW-0808">Transferase</keyword>
<dbReference type="SUPFAM" id="SSF63829">
    <property type="entry name" value="Calcium-dependent phosphotriesterase"/>
    <property type="match status" value="1"/>
</dbReference>
<evidence type="ECO:0000256" key="8">
    <source>
        <dbReference type="ARBA" id="ARBA00023012"/>
    </source>
</evidence>
<dbReference type="InterPro" id="IPR005467">
    <property type="entry name" value="His_kinase_dom"/>
</dbReference>
<evidence type="ECO:0000313" key="12">
    <source>
        <dbReference type="EMBL" id="OYD17618.1"/>
    </source>
</evidence>
<evidence type="ECO:0000256" key="7">
    <source>
        <dbReference type="ARBA" id="ARBA00022840"/>
    </source>
</evidence>
<keyword evidence="3" id="KW-0597">Phosphoprotein</keyword>
<dbReference type="InterPro" id="IPR036890">
    <property type="entry name" value="HATPase_C_sf"/>
</dbReference>
<dbReference type="SUPFAM" id="SSF47384">
    <property type="entry name" value="Homodimeric domain of signal transducing histidine kinase"/>
    <property type="match status" value="1"/>
</dbReference>
<dbReference type="EC" id="2.7.13.3" evidence="2"/>
<dbReference type="Pfam" id="PF02518">
    <property type="entry name" value="HATPase_c"/>
    <property type="match status" value="1"/>
</dbReference>
<dbReference type="AlphaFoldDB" id="A0A235BZ49"/>
<dbReference type="Gene3D" id="1.10.287.130">
    <property type="match status" value="1"/>
</dbReference>
<dbReference type="Pfam" id="PF07494">
    <property type="entry name" value="Reg_prop"/>
    <property type="match status" value="3"/>
</dbReference>
<evidence type="ECO:0000259" key="11">
    <source>
        <dbReference type="PROSITE" id="PS50109"/>
    </source>
</evidence>
<dbReference type="InterPro" id="IPR011123">
    <property type="entry name" value="Y_Y_Y"/>
</dbReference>
<evidence type="ECO:0000256" key="3">
    <source>
        <dbReference type="ARBA" id="ARBA00022553"/>
    </source>
</evidence>
<dbReference type="PROSITE" id="PS50109">
    <property type="entry name" value="HIS_KIN"/>
    <property type="match status" value="1"/>
</dbReference>
<dbReference type="SMART" id="SM00388">
    <property type="entry name" value="HisKA"/>
    <property type="match status" value="1"/>
</dbReference>
<feature type="coiled-coil region" evidence="9">
    <location>
        <begin position="339"/>
        <end position="433"/>
    </location>
</feature>
<sequence>MWFGTNGGGVSKYDGVTFANFTTKEGLCDNTVSSILEDRGGNLWFGTDGGVSEFDGKTFTTKEDLSNYIVLSMLEDGEGNLWFGTYGGGVSKYNYPRKGEVESFETFTSRDGLCDDAVLSMVFDDAGNLWIGTNKGVDRFDTSGYKKTGKKIFKHYGREEGFIGIECNQNAVCKDSKGDIWFGTVKRVVKYVSKNDRPNMVEPVTHITNLRLFSGDVDWSIYTDSVSKKSGLPVGLELPYNQNHITFDFIGVSLTIPEKVRYRCKLEGFDKNWSHIMREAHVTYSNLPPGKYTFRVIACNGDDVWNKKPTNYSFAIIPPFWRTWWFYFFCMMAGTGIIYTLVKMRIRNLERKRRILEEKVDMRTIQLKEEKGKVEKINEALKKIKDELEMRVEERTSELRVANKQLKKEIAERKKAEEEKEKIQAQFYQAQKMESIGRLAGGIAHDFNNLLTAIQGYTYLSMKKIDRSEPLHKYLGHVRDATVRGTDLTNQLLLFSRRHQMEFTSLNVNETVDDLLKMLSYLIGDDITVDINLQPDPWMVWGDKGNIEQVIMNLALNARDAMPKGGKLTIETQNVTLKKKDCEVIPESRPGRFVCLLVADMGIGMDGETVQNIFEPFFSTKEVGKGTGLGLSTAYGIIKQHEGWINVYSECGKGSVFKVYLPAHSTN</sequence>
<evidence type="ECO:0000256" key="4">
    <source>
        <dbReference type="ARBA" id="ARBA00022679"/>
    </source>
</evidence>
<gene>
    <name evidence="12" type="ORF">CH333_00375</name>
</gene>
<evidence type="ECO:0000256" key="2">
    <source>
        <dbReference type="ARBA" id="ARBA00012438"/>
    </source>
</evidence>
<dbReference type="InterPro" id="IPR013783">
    <property type="entry name" value="Ig-like_fold"/>
</dbReference>
<comment type="caution">
    <text evidence="12">The sequence shown here is derived from an EMBL/GenBank/DDBJ whole genome shotgun (WGS) entry which is preliminary data.</text>
</comment>
<keyword evidence="7" id="KW-0067">ATP-binding</keyword>
<keyword evidence="6" id="KW-0418">Kinase</keyword>
<dbReference type="EMBL" id="NOZQ01000003">
    <property type="protein sequence ID" value="OYD17618.1"/>
    <property type="molecule type" value="Genomic_DNA"/>
</dbReference>
<dbReference type="CDD" id="cd00082">
    <property type="entry name" value="HisKA"/>
    <property type="match status" value="1"/>
</dbReference>
<keyword evidence="9" id="KW-0175">Coiled coil</keyword>
<keyword evidence="10" id="KW-1133">Transmembrane helix</keyword>
<dbReference type="PANTHER" id="PTHR43065">
    <property type="entry name" value="SENSOR HISTIDINE KINASE"/>
    <property type="match status" value="1"/>
</dbReference>
<evidence type="ECO:0000256" key="5">
    <source>
        <dbReference type="ARBA" id="ARBA00022741"/>
    </source>
</evidence>
<keyword evidence="10" id="KW-0812">Transmembrane</keyword>
<proteinExistence type="predicted"/>
<dbReference type="InterPro" id="IPR003594">
    <property type="entry name" value="HATPase_dom"/>
</dbReference>